<dbReference type="EMBL" id="CP016268">
    <property type="protein sequence ID" value="ANO52349.1"/>
    <property type="molecule type" value="Genomic_DNA"/>
</dbReference>
<proteinExistence type="predicted"/>
<evidence type="ECO:0000313" key="3">
    <source>
        <dbReference type="Proteomes" id="UP000092695"/>
    </source>
</evidence>
<feature type="transmembrane region" description="Helical" evidence="1">
    <location>
        <begin position="26"/>
        <end position="45"/>
    </location>
</feature>
<keyword evidence="1" id="KW-0812">Transmembrane</keyword>
<dbReference type="AlphaFoldDB" id="A0A193LIY1"/>
<keyword evidence="1" id="KW-1133">Transmembrane helix</keyword>
<keyword evidence="3" id="KW-1185">Reference proteome</keyword>
<evidence type="ECO:0000313" key="2">
    <source>
        <dbReference type="EMBL" id="ANO52349.1"/>
    </source>
</evidence>
<sequence length="164" mass="18543">MNPENLPLRDLHLPEPIGWWPLAPGWWFLIALAATGILWLLWRAWRQWQRAAVRRIALRELNRLEGNYQQDGNAVLLARQLSALTRRTMLAYAPRLDIAGLTGEAWLAFLDRGLPSPVFVAGPGRNLESLPYRAERADTAQVDVPALIAAVKQRLATPLPEERV</sequence>
<reference evidence="2 3" key="1">
    <citation type="submission" date="2016-06" db="EMBL/GenBank/DDBJ databases">
        <title>Complete genome sequence of a deep-branching marine Gamma Proteobacterium Woeseia oceani type strain XK5.</title>
        <authorList>
            <person name="Mu D."/>
            <person name="Du Z."/>
        </authorList>
    </citation>
    <scope>NUCLEOTIDE SEQUENCE [LARGE SCALE GENOMIC DNA]</scope>
    <source>
        <strain evidence="2 3">XK5</strain>
    </source>
</reference>
<name>A0A193LIY1_9GAMM</name>
<evidence type="ECO:0008006" key="4">
    <source>
        <dbReference type="Google" id="ProtNLM"/>
    </source>
</evidence>
<dbReference type="OrthoDB" id="283083at2"/>
<evidence type="ECO:0000256" key="1">
    <source>
        <dbReference type="SAM" id="Phobius"/>
    </source>
</evidence>
<dbReference type="InterPro" id="IPR025489">
    <property type="entry name" value="DUF4381"/>
</dbReference>
<gene>
    <name evidence="2" type="ORF">BA177_15165</name>
</gene>
<dbReference type="Pfam" id="PF14316">
    <property type="entry name" value="DUF4381"/>
    <property type="match status" value="1"/>
</dbReference>
<dbReference type="Proteomes" id="UP000092695">
    <property type="component" value="Chromosome"/>
</dbReference>
<keyword evidence="1" id="KW-0472">Membrane</keyword>
<protein>
    <recommendedName>
        <fullName evidence="4">DUF4381 domain-containing protein</fullName>
    </recommendedName>
</protein>
<dbReference type="STRING" id="1548547.BA177_15165"/>
<dbReference type="RefSeq" id="WP_068617576.1">
    <property type="nucleotide sequence ID" value="NZ_CP016268.1"/>
</dbReference>
<accession>A0A193LIY1</accession>
<dbReference type="KEGG" id="woc:BA177_15165"/>
<organism evidence="2 3">
    <name type="scientific">Woeseia oceani</name>
    <dbReference type="NCBI Taxonomy" id="1548547"/>
    <lineage>
        <taxon>Bacteria</taxon>
        <taxon>Pseudomonadati</taxon>
        <taxon>Pseudomonadota</taxon>
        <taxon>Gammaproteobacteria</taxon>
        <taxon>Woeseiales</taxon>
        <taxon>Woeseiaceae</taxon>
        <taxon>Woeseia</taxon>
    </lineage>
</organism>